<dbReference type="GO" id="GO:0000145">
    <property type="term" value="C:exocyst"/>
    <property type="evidence" value="ECO:0007669"/>
    <property type="project" value="UniProtKB-UniRule"/>
</dbReference>
<evidence type="ECO:0000256" key="12">
    <source>
        <dbReference type="ARBA" id="ARBA00023289"/>
    </source>
</evidence>
<dbReference type="GO" id="GO:0006893">
    <property type="term" value="P:Golgi to plasma membrane transport"/>
    <property type="evidence" value="ECO:0007669"/>
    <property type="project" value="TreeGrafter"/>
</dbReference>
<evidence type="ECO:0000259" key="18">
    <source>
        <dbReference type="Pfam" id="PF04048"/>
    </source>
</evidence>
<dbReference type="InterPro" id="IPR007191">
    <property type="entry name" value="Sec8_exocyst_N"/>
</dbReference>
<evidence type="ECO:0000313" key="21">
    <source>
        <dbReference type="Proteomes" id="UP000664169"/>
    </source>
</evidence>
<reference evidence="20" key="1">
    <citation type="submission" date="2021-03" db="EMBL/GenBank/DDBJ databases">
        <authorList>
            <person name="Tagirdzhanova G."/>
        </authorList>
    </citation>
    <scope>NUCLEOTIDE SEQUENCE</scope>
</reference>
<feature type="compositionally biased region" description="Basic and acidic residues" evidence="17">
    <location>
        <begin position="283"/>
        <end position="305"/>
    </location>
</feature>
<dbReference type="Proteomes" id="UP000664169">
    <property type="component" value="Unassembled WGS sequence"/>
</dbReference>
<comment type="subcellular location">
    <subcellularLocation>
        <location evidence="14">Endomembrane system</location>
        <topology evidence="14">Lipid-anchor</topology>
        <orientation evidence="14">Cytoplasmic side</orientation>
    </subcellularLocation>
</comment>
<keyword evidence="9" id="KW-0342">GTP-binding</keyword>
<dbReference type="OrthoDB" id="272977at2759"/>
<dbReference type="Pfam" id="PF04048">
    <property type="entry name" value="Sec8_N"/>
    <property type="match status" value="1"/>
</dbReference>
<feature type="region of interest" description="Disordered" evidence="17">
    <location>
        <begin position="167"/>
        <end position="311"/>
    </location>
</feature>
<comment type="function">
    <text evidence="16">Component of the exocyst complex involved in the docking of exocytic vesicles with fusion sites on the plasma membrane.</text>
</comment>
<dbReference type="InterPro" id="IPR001806">
    <property type="entry name" value="Small_GTPase"/>
</dbReference>
<accession>A0A8H3F1N3</accession>
<feature type="domain" description="Exocyst complex component Sec8 middle helical bundle" evidence="19">
    <location>
        <begin position="569"/>
        <end position="820"/>
    </location>
</feature>
<dbReference type="GO" id="GO:0003924">
    <property type="term" value="F:GTPase activity"/>
    <property type="evidence" value="ECO:0007669"/>
    <property type="project" value="InterPro"/>
</dbReference>
<evidence type="ECO:0000256" key="6">
    <source>
        <dbReference type="ARBA" id="ARBA00022801"/>
    </source>
</evidence>
<dbReference type="GO" id="GO:0015031">
    <property type="term" value="P:protein transport"/>
    <property type="evidence" value="ECO:0007669"/>
    <property type="project" value="UniProtKB-KW"/>
</dbReference>
<dbReference type="GO" id="GO:0090522">
    <property type="term" value="P:vesicle tethering involved in exocytosis"/>
    <property type="evidence" value="ECO:0007669"/>
    <property type="project" value="UniProtKB-UniRule"/>
</dbReference>
<dbReference type="InterPro" id="IPR048630">
    <property type="entry name" value="Sec8_M"/>
</dbReference>
<dbReference type="InterPro" id="IPR005225">
    <property type="entry name" value="Small_GTP-bd"/>
</dbReference>
<dbReference type="InterPro" id="IPR027417">
    <property type="entry name" value="P-loop_NTPase"/>
</dbReference>
<dbReference type="GO" id="GO:0012505">
    <property type="term" value="C:endomembrane system"/>
    <property type="evidence" value="ECO:0007669"/>
    <property type="project" value="UniProtKB-SubCell"/>
</dbReference>
<comment type="similarity">
    <text evidence="16">Belongs to the SEC8 family.</text>
</comment>
<proteinExistence type="inferred from homology"/>
<dbReference type="SMART" id="SM00173">
    <property type="entry name" value="RAS"/>
    <property type="match status" value="1"/>
</dbReference>
<evidence type="ECO:0000256" key="7">
    <source>
        <dbReference type="ARBA" id="ARBA00022842"/>
    </source>
</evidence>
<evidence type="ECO:0000256" key="14">
    <source>
        <dbReference type="ARBA" id="ARBA00046278"/>
    </source>
</evidence>
<feature type="compositionally biased region" description="Polar residues" evidence="17">
    <location>
        <begin position="235"/>
        <end position="245"/>
    </location>
</feature>
<evidence type="ECO:0000256" key="4">
    <source>
        <dbReference type="ARBA" id="ARBA00022723"/>
    </source>
</evidence>
<keyword evidence="8 16" id="KW-0653">Protein transport</keyword>
<dbReference type="GO" id="GO:0046872">
    <property type="term" value="F:metal ion binding"/>
    <property type="evidence" value="ECO:0007669"/>
    <property type="project" value="UniProtKB-KW"/>
</dbReference>
<name>A0A8H3F1N3_9LECA</name>
<dbReference type="InterPro" id="IPR039682">
    <property type="entry name" value="Sec8/EXOC4"/>
</dbReference>
<keyword evidence="11" id="KW-0449">Lipoprotein</keyword>
<dbReference type="Gene3D" id="3.40.50.300">
    <property type="entry name" value="P-loop containing nucleotide triphosphate hydrolases"/>
    <property type="match status" value="1"/>
</dbReference>
<evidence type="ECO:0000256" key="17">
    <source>
        <dbReference type="SAM" id="MobiDB-lite"/>
    </source>
</evidence>
<keyword evidence="6" id="KW-0378">Hydrolase</keyword>
<dbReference type="PROSITE" id="PS51421">
    <property type="entry name" value="RAS"/>
    <property type="match status" value="1"/>
</dbReference>
<dbReference type="FunFam" id="3.40.50.300:FF:000273">
    <property type="entry name" value="GTP-binding protein Rheb homolog"/>
    <property type="match status" value="1"/>
</dbReference>
<comment type="similarity">
    <text evidence="13">Belongs to the small GTPase superfamily. Rheb family.</text>
</comment>
<comment type="caution">
    <text evidence="20">The sequence shown here is derived from an EMBL/GenBank/DDBJ whole genome shotgun (WGS) entry which is preliminary data.</text>
</comment>
<evidence type="ECO:0000313" key="20">
    <source>
        <dbReference type="EMBL" id="CAF9916707.1"/>
    </source>
</evidence>
<keyword evidence="3 16" id="KW-0268">Exocytosis</keyword>
<evidence type="ECO:0000256" key="9">
    <source>
        <dbReference type="ARBA" id="ARBA00023134"/>
    </source>
</evidence>
<evidence type="ECO:0000256" key="3">
    <source>
        <dbReference type="ARBA" id="ARBA00022483"/>
    </source>
</evidence>
<evidence type="ECO:0000256" key="11">
    <source>
        <dbReference type="ARBA" id="ARBA00023288"/>
    </source>
</evidence>
<keyword evidence="4" id="KW-0479">Metal-binding</keyword>
<sequence>MARQRKIVVVGSRSVGKSSLTFQFVEGQFSDSYYPTIENSFTKTVKYKGQEYTTEIVDTAGQDEYSIMNSKHFIGIHGYILVYSIASKQSFETVKLIADKILNALSVTKAPMVIVGNKSDLKPELRQVPAAEGQTLAKELDCPFIEGSARTNVNVAQAFELIIAETEKSSSDGAEPPSSGTTAMSYARPNGGYGNASFRTATQQQSSNRYEDAYSAGLNGGDVRRARRAGGYGGSSLQPDGTRLQSDGLGLQSEGSRSQSDGYYNTRESYSTQDPFNAPPVPEWRRGERIDQQQVNERRPTEYERSQASYGPGARGMEGVVQHIQEKWSVLVRDDCVPVHIALQLMDYSSLGRGNDYEDFKKTSQALQRSLRTIVNENHQGFNSSIGTFHKIQDSIQTSQERVRTLKIALDETRLNLTMSKPELKGISFASQNFDQMLQNIAQIERIQTLPEQLDAAISDKHFLTAVDILQHGSQLISNSELENVGALTDLRNYLSNQETSLTDILLEELHDHLYLKSPYCQSRWKPYTPQSIDSQADLSNMATGVRPLYRFLTGLNVLTPMVNDTTRNPEQDNFEYIHMIIEALNKMGRLDMAVDRIDQRLPLELFAVMEKTNQEVDARHPAHLRSLPGKLSYTAKLGVTPGTEAILNDLLYTLYSKFEAIAEGHRVVQEVIEGIIARENLKRTASLTRGFKELWKLLQSEMRSLLHDYLATDGSGAMYNAKDSVNAGSNIFQKNPRDRQKQVFKLNELDLKSTQLVAEQEELDKILQKSVPGLVEKSQRRSITNTSDRRVTYETRTQGHKVLVDPNPFHINLLLPPSLSFLQRLKDIVPPDSDIAVSTLTSFLDDFLVNVFNPQLDDTITELCSQVFNDPGAYHPDPQWSNYSRTPIFKGTAQFLILIKSFCWIVNSIPQDQVLSQLVVSQLESYYRQCNAWYTSMVTRPEDTDGKARLKRAAAKMEDSELAGVTTSLWECEDETERVRLLQEEVNLIINLTDANPFDPLDMISDRRTGTAICLLYGTLQWLSDELTQLRVIERKTDQDRNHNSANKPGQKLNRWTMVSTANLRDDDQPVRLTLTEETINAFDNVLALYHQLATRALLTLHLDIRYAINFTLTQPFTSTLLLDTPVHEPDPSILTLNASLLSFAETISTHLPAREYTFMTSGLSLLIDNVLSTHATRLKALNSNGCGKMQLNILVLQHNLKSIEQDVLLTKSVAFFEAFHLGAPAVVAMAKDKNGRWTEDEIKVLVELCYSEALASSSRDVSAQARRAMQADMLAVTESMWSG</sequence>
<feature type="compositionally biased region" description="Polar residues" evidence="17">
    <location>
        <begin position="197"/>
        <end position="208"/>
    </location>
</feature>
<dbReference type="GO" id="GO:0005525">
    <property type="term" value="F:GTP binding"/>
    <property type="evidence" value="ECO:0007669"/>
    <property type="project" value="UniProtKB-KW"/>
</dbReference>
<dbReference type="PANTHER" id="PTHR14146">
    <property type="entry name" value="EXOCYST COMPLEX COMPONENT 4"/>
    <property type="match status" value="1"/>
</dbReference>
<dbReference type="PANTHER" id="PTHR14146:SF0">
    <property type="entry name" value="EXOCYST COMPLEX COMPONENT 4"/>
    <property type="match status" value="1"/>
</dbReference>
<dbReference type="NCBIfam" id="TIGR00231">
    <property type="entry name" value="small_GTP"/>
    <property type="match status" value="1"/>
</dbReference>
<dbReference type="SUPFAM" id="SSF52540">
    <property type="entry name" value="P-loop containing nucleoside triphosphate hydrolases"/>
    <property type="match status" value="1"/>
</dbReference>
<feature type="domain" description="Exocyst complex component Sec8 N-terminal" evidence="18">
    <location>
        <begin position="318"/>
        <end position="456"/>
    </location>
</feature>
<dbReference type="GO" id="GO:0006904">
    <property type="term" value="P:vesicle docking involved in exocytosis"/>
    <property type="evidence" value="ECO:0007669"/>
    <property type="project" value="InterPro"/>
</dbReference>
<dbReference type="SMART" id="SM00175">
    <property type="entry name" value="RAB"/>
    <property type="match status" value="1"/>
</dbReference>
<dbReference type="CDD" id="cd04137">
    <property type="entry name" value="RheB"/>
    <property type="match status" value="1"/>
</dbReference>
<dbReference type="PROSITE" id="PS51420">
    <property type="entry name" value="RHO"/>
    <property type="match status" value="1"/>
</dbReference>
<keyword evidence="21" id="KW-1185">Reference proteome</keyword>
<keyword evidence="2" id="KW-0488">Methylation</keyword>
<dbReference type="PRINTS" id="PR00449">
    <property type="entry name" value="RASTRNSFRMNG"/>
</dbReference>
<protein>
    <recommendedName>
        <fullName evidence="16">Exocyst complex component Sec8</fullName>
    </recommendedName>
</protein>
<keyword evidence="12" id="KW-0636">Prenylation</keyword>
<evidence type="ECO:0000256" key="2">
    <source>
        <dbReference type="ARBA" id="ARBA00022481"/>
    </source>
</evidence>
<keyword evidence="10" id="KW-0472">Membrane</keyword>
<evidence type="ECO:0000256" key="10">
    <source>
        <dbReference type="ARBA" id="ARBA00023136"/>
    </source>
</evidence>
<keyword evidence="5" id="KW-0547">Nucleotide-binding</keyword>
<evidence type="ECO:0000259" key="19">
    <source>
        <dbReference type="Pfam" id="PF20652"/>
    </source>
</evidence>
<dbReference type="PROSITE" id="PS51419">
    <property type="entry name" value="RAB"/>
    <property type="match status" value="1"/>
</dbReference>
<dbReference type="EMBL" id="CAJPDQ010000011">
    <property type="protein sequence ID" value="CAF9916707.1"/>
    <property type="molecule type" value="Genomic_DNA"/>
</dbReference>
<keyword evidence="7" id="KW-0460">Magnesium</keyword>
<evidence type="ECO:0000256" key="16">
    <source>
        <dbReference type="RuleBase" id="RU367079"/>
    </source>
</evidence>
<dbReference type="SMART" id="SM00174">
    <property type="entry name" value="RHO"/>
    <property type="match status" value="1"/>
</dbReference>
<evidence type="ECO:0000256" key="15">
    <source>
        <dbReference type="ARBA" id="ARBA00049117"/>
    </source>
</evidence>
<evidence type="ECO:0000256" key="1">
    <source>
        <dbReference type="ARBA" id="ARBA00022448"/>
    </source>
</evidence>
<evidence type="ECO:0000256" key="5">
    <source>
        <dbReference type="ARBA" id="ARBA00022741"/>
    </source>
</evidence>
<keyword evidence="1 16" id="KW-0813">Transport</keyword>
<gene>
    <name evidence="20" type="ORF">GOMPHAMPRED_001082</name>
</gene>
<dbReference type="GO" id="GO:0006612">
    <property type="term" value="P:protein targeting to membrane"/>
    <property type="evidence" value="ECO:0007669"/>
    <property type="project" value="UniProtKB-UniRule"/>
</dbReference>
<feature type="compositionally biased region" description="Polar residues" evidence="17">
    <location>
        <begin position="253"/>
        <end position="275"/>
    </location>
</feature>
<dbReference type="Pfam" id="PF00071">
    <property type="entry name" value="Ras"/>
    <property type="match status" value="1"/>
</dbReference>
<organism evidence="20 21">
    <name type="scientific">Gomphillus americanus</name>
    <dbReference type="NCBI Taxonomy" id="1940652"/>
    <lineage>
        <taxon>Eukaryota</taxon>
        <taxon>Fungi</taxon>
        <taxon>Dikarya</taxon>
        <taxon>Ascomycota</taxon>
        <taxon>Pezizomycotina</taxon>
        <taxon>Lecanoromycetes</taxon>
        <taxon>OSLEUM clade</taxon>
        <taxon>Ostropomycetidae</taxon>
        <taxon>Ostropales</taxon>
        <taxon>Graphidaceae</taxon>
        <taxon>Gomphilloideae</taxon>
        <taxon>Gomphillus</taxon>
    </lineage>
</organism>
<comment type="catalytic activity">
    <reaction evidence="15">
        <text>GTP + H2O = GDP + phosphate + H(+)</text>
        <dbReference type="Rhea" id="RHEA:19669"/>
        <dbReference type="ChEBI" id="CHEBI:15377"/>
        <dbReference type="ChEBI" id="CHEBI:15378"/>
        <dbReference type="ChEBI" id="CHEBI:37565"/>
        <dbReference type="ChEBI" id="CHEBI:43474"/>
        <dbReference type="ChEBI" id="CHEBI:58189"/>
    </reaction>
    <physiologicalReaction direction="left-to-right" evidence="15">
        <dbReference type="Rhea" id="RHEA:19670"/>
    </physiologicalReaction>
</comment>
<evidence type="ECO:0000256" key="13">
    <source>
        <dbReference type="ARBA" id="ARBA00037969"/>
    </source>
</evidence>
<evidence type="ECO:0000256" key="8">
    <source>
        <dbReference type="ARBA" id="ARBA00022927"/>
    </source>
</evidence>
<dbReference type="Pfam" id="PF20652">
    <property type="entry name" value="Sec8_C"/>
    <property type="match status" value="1"/>
</dbReference>